<sequence length="60" mass="6518">MARTWGIWRVSTTSCNTSRSLTSSTSTSWGRSTTWSSYSSSSECSPFSAGLNLSTLIWAT</sequence>
<dbReference type="Proteomes" id="UP000828390">
    <property type="component" value="Unassembled WGS sequence"/>
</dbReference>
<name>A0A9D4R4M8_DREPO</name>
<evidence type="ECO:0000313" key="2">
    <source>
        <dbReference type="Proteomes" id="UP000828390"/>
    </source>
</evidence>
<reference evidence="1" key="1">
    <citation type="journal article" date="2019" name="bioRxiv">
        <title>The Genome of the Zebra Mussel, Dreissena polymorpha: A Resource for Invasive Species Research.</title>
        <authorList>
            <person name="McCartney M.A."/>
            <person name="Auch B."/>
            <person name="Kono T."/>
            <person name="Mallez S."/>
            <person name="Zhang Y."/>
            <person name="Obille A."/>
            <person name="Becker A."/>
            <person name="Abrahante J.E."/>
            <person name="Garbe J."/>
            <person name="Badalamenti J.P."/>
            <person name="Herman A."/>
            <person name="Mangelson H."/>
            <person name="Liachko I."/>
            <person name="Sullivan S."/>
            <person name="Sone E.D."/>
            <person name="Koren S."/>
            <person name="Silverstein K.A.T."/>
            <person name="Beckman K.B."/>
            <person name="Gohl D.M."/>
        </authorList>
    </citation>
    <scope>NUCLEOTIDE SEQUENCE</scope>
    <source>
        <strain evidence="1">Duluth1</strain>
        <tissue evidence="1">Whole animal</tissue>
    </source>
</reference>
<evidence type="ECO:0000313" key="1">
    <source>
        <dbReference type="EMBL" id="KAH3854774.1"/>
    </source>
</evidence>
<dbReference type="EMBL" id="JAIWYP010000003">
    <property type="protein sequence ID" value="KAH3854774.1"/>
    <property type="molecule type" value="Genomic_DNA"/>
</dbReference>
<organism evidence="1 2">
    <name type="scientific">Dreissena polymorpha</name>
    <name type="common">Zebra mussel</name>
    <name type="synonym">Mytilus polymorpha</name>
    <dbReference type="NCBI Taxonomy" id="45954"/>
    <lineage>
        <taxon>Eukaryota</taxon>
        <taxon>Metazoa</taxon>
        <taxon>Spiralia</taxon>
        <taxon>Lophotrochozoa</taxon>
        <taxon>Mollusca</taxon>
        <taxon>Bivalvia</taxon>
        <taxon>Autobranchia</taxon>
        <taxon>Heteroconchia</taxon>
        <taxon>Euheterodonta</taxon>
        <taxon>Imparidentia</taxon>
        <taxon>Neoheterodontei</taxon>
        <taxon>Myida</taxon>
        <taxon>Dreissenoidea</taxon>
        <taxon>Dreissenidae</taxon>
        <taxon>Dreissena</taxon>
    </lineage>
</organism>
<protein>
    <submittedName>
        <fullName evidence="1">Uncharacterized protein</fullName>
    </submittedName>
</protein>
<gene>
    <name evidence="1" type="ORF">DPMN_097323</name>
</gene>
<comment type="caution">
    <text evidence="1">The sequence shown here is derived from an EMBL/GenBank/DDBJ whole genome shotgun (WGS) entry which is preliminary data.</text>
</comment>
<accession>A0A9D4R4M8</accession>
<keyword evidence="2" id="KW-1185">Reference proteome</keyword>
<reference evidence="1" key="2">
    <citation type="submission" date="2020-11" db="EMBL/GenBank/DDBJ databases">
        <authorList>
            <person name="McCartney M.A."/>
            <person name="Auch B."/>
            <person name="Kono T."/>
            <person name="Mallez S."/>
            <person name="Becker A."/>
            <person name="Gohl D.M."/>
            <person name="Silverstein K.A.T."/>
            <person name="Koren S."/>
            <person name="Bechman K.B."/>
            <person name="Herman A."/>
            <person name="Abrahante J.E."/>
            <person name="Garbe J."/>
        </authorList>
    </citation>
    <scope>NUCLEOTIDE SEQUENCE</scope>
    <source>
        <strain evidence="1">Duluth1</strain>
        <tissue evidence="1">Whole animal</tissue>
    </source>
</reference>
<proteinExistence type="predicted"/>
<dbReference type="AlphaFoldDB" id="A0A9D4R4M8"/>